<protein>
    <submittedName>
        <fullName evidence="2">Uncharacterized protein</fullName>
    </submittedName>
</protein>
<feature type="region of interest" description="Disordered" evidence="1">
    <location>
        <begin position="1"/>
        <end position="72"/>
    </location>
</feature>
<reference evidence="2" key="1">
    <citation type="submission" date="2020-03" db="EMBL/GenBank/DDBJ databases">
        <authorList>
            <person name="Weist P."/>
        </authorList>
    </citation>
    <scope>NUCLEOTIDE SEQUENCE</scope>
</reference>
<sequence length="72" mass="7982">MLQQHHHLQQHPPPPPPSTPPPLLRSTPNPRGARTSSCAERDVLWNANDSSSSSSSNPMADKDCTSHRSFYH</sequence>
<evidence type="ECO:0000256" key="1">
    <source>
        <dbReference type="SAM" id="MobiDB-lite"/>
    </source>
</evidence>
<accession>A0A9N7Y737</accession>
<evidence type="ECO:0000313" key="2">
    <source>
        <dbReference type="EMBL" id="CAB1413764.1"/>
    </source>
</evidence>
<evidence type="ECO:0000313" key="3">
    <source>
        <dbReference type="Proteomes" id="UP001153269"/>
    </source>
</evidence>
<gene>
    <name evidence="2" type="ORF">PLEPLA_LOCUS1466</name>
</gene>
<comment type="caution">
    <text evidence="2">The sequence shown here is derived from an EMBL/GenBank/DDBJ whole genome shotgun (WGS) entry which is preliminary data.</text>
</comment>
<dbReference type="EMBL" id="CADEAL010000069">
    <property type="protein sequence ID" value="CAB1413764.1"/>
    <property type="molecule type" value="Genomic_DNA"/>
</dbReference>
<organism evidence="2 3">
    <name type="scientific">Pleuronectes platessa</name>
    <name type="common">European plaice</name>
    <dbReference type="NCBI Taxonomy" id="8262"/>
    <lineage>
        <taxon>Eukaryota</taxon>
        <taxon>Metazoa</taxon>
        <taxon>Chordata</taxon>
        <taxon>Craniata</taxon>
        <taxon>Vertebrata</taxon>
        <taxon>Euteleostomi</taxon>
        <taxon>Actinopterygii</taxon>
        <taxon>Neopterygii</taxon>
        <taxon>Teleostei</taxon>
        <taxon>Neoteleostei</taxon>
        <taxon>Acanthomorphata</taxon>
        <taxon>Carangaria</taxon>
        <taxon>Pleuronectiformes</taxon>
        <taxon>Pleuronectoidei</taxon>
        <taxon>Pleuronectidae</taxon>
        <taxon>Pleuronectes</taxon>
    </lineage>
</organism>
<dbReference type="Proteomes" id="UP001153269">
    <property type="component" value="Unassembled WGS sequence"/>
</dbReference>
<keyword evidence="3" id="KW-1185">Reference proteome</keyword>
<name>A0A9N7Y737_PLEPL</name>
<feature type="compositionally biased region" description="Pro residues" evidence="1">
    <location>
        <begin position="11"/>
        <end position="23"/>
    </location>
</feature>
<proteinExistence type="predicted"/>
<dbReference type="AlphaFoldDB" id="A0A9N7Y737"/>